<protein>
    <submittedName>
        <fullName evidence="1">Uncharacterized protein</fullName>
    </submittedName>
</protein>
<sequence length="127" mass="14381">MDDQLHQEDEQHAVSVILPIQNVVEESEFIGPEAPEEKEHTMADMSCEIQGSISCYELIQPLVCNENSPVEQLRCEDGLQQFVFVRGEKICVHKGNDNTLVKPTTTMKLHKVVSIILEGLDFRTNPF</sequence>
<dbReference type="Proteomes" id="UP000266723">
    <property type="component" value="Unassembled WGS sequence"/>
</dbReference>
<accession>A0ABQ7EJH7</accession>
<keyword evidence="2" id="KW-1185">Reference proteome</keyword>
<gene>
    <name evidence="1" type="ORF">DY000_02023122</name>
</gene>
<name>A0ABQ7EJH7_BRACR</name>
<reference evidence="1 2" key="1">
    <citation type="journal article" date="2020" name="BMC Genomics">
        <title>Intraspecific diversification of the crop wild relative Brassica cretica Lam. using demographic model selection.</title>
        <authorList>
            <person name="Kioukis A."/>
            <person name="Michalopoulou V.A."/>
            <person name="Briers L."/>
            <person name="Pirintsos S."/>
            <person name="Studholme D.J."/>
            <person name="Pavlidis P."/>
            <person name="Sarris P.F."/>
        </authorList>
    </citation>
    <scope>NUCLEOTIDE SEQUENCE [LARGE SCALE GENOMIC DNA]</scope>
    <source>
        <strain evidence="2">cv. PFS-1207/04</strain>
    </source>
</reference>
<organism evidence="1 2">
    <name type="scientific">Brassica cretica</name>
    <name type="common">Mustard</name>
    <dbReference type="NCBI Taxonomy" id="69181"/>
    <lineage>
        <taxon>Eukaryota</taxon>
        <taxon>Viridiplantae</taxon>
        <taxon>Streptophyta</taxon>
        <taxon>Embryophyta</taxon>
        <taxon>Tracheophyta</taxon>
        <taxon>Spermatophyta</taxon>
        <taxon>Magnoliopsida</taxon>
        <taxon>eudicotyledons</taxon>
        <taxon>Gunneridae</taxon>
        <taxon>Pentapetalae</taxon>
        <taxon>rosids</taxon>
        <taxon>malvids</taxon>
        <taxon>Brassicales</taxon>
        <taxon>Brassicaceae</taxon>
        <taxon>Brassiceae</taxon>
        <taxon>Brassica</taxon>
    </lineage>
</organism>
<evidence type="ECO:0000313" key="2">
    <source>
        <dbReference type="Proteomes" id="UP000266723"/>
    </source>
</evidence>
<comment type="caution">
    <text evidence="1">The sequence shown here is derived from an EMBL/GenBank/DDBJ whole genome shotgun (WGS) entry which is preliminary data.</text>
</comment>
<evidence type="ECO:0000313" key="1">
    <source>
        <dbReference type="EMBL" id="KAF3596394.1"/>
    </source>
</evidence>
<dbReference type="EMBL" id="QGKV02000299">
    <property type="protein sequence ID" value="KAF3596394.1"/>
    <property type="molecule type" value="Genomic_DNA"/>
</dbReference>
<proteinExistence type="predicted"/>